<keyword evidence="3" id="KW-1185">Reference proteome</keyword>
<dbReference type="RefSeq" id="WP_051598192.1">
    <property type="nucleotide sequence ID" value="NZ_AQQY01000015.1"/>
</dbReference>
<evidence type="ECO:0000313" key="2">
    <source>
        <dbReference type="EMBL" id="KCV80818.1"/>
    </source>
</evidence>
<dbReference type="Proteomes" id="UP000024836">
    <property type="component" value="Unassembled WGS sequence"/>
</dbReference>
<accession>A0A058ZGV4</accession>
<dbReference type="EMBL" id="AQQY01000015">
    <property type="protein sequence ID" value="KCV80818.1"/>
    <property type="molecule type" value="Genomic_DNA"/>
</dbReference>
<organism evidence="2 3">
    <name type="scientific">Actibacterium atlanticum</name>
    <dbReference type="NCBI Taxonomy" id="1461693"/>
    <lineage>
        <taxon>Bacteria</taxon>
        <taxon>Pseudomonadati</taxon>
        <taxon>Pseudomonadota</taxon>
        <taxon>Alphaproteobacteria</taxon>
        <taxon>Rhodobacterales</taxon>
        <taxon>Roseobacteraceae</taxon>
        <taxon>Actibacterium</taxon>
    </lineage>
</organism>
<comment type="caution">
    <text evidence="2">The sequence shown here is derived from an EMBL/GenBank/DDBJ whole genome shotgun (WGS) entry which is preliminary data.</text>
</comment>
<keyword evidence="1" id="KW-0472">Membrane</keyword>
<name>A0A058ZGV4_9RHOB</name>
<dbReference type="OrthoDB" id="7851333at2"/>
<sequence length="175" mass="18864">MSFIRPEIAARLSRYQETLLAVVMVLIGLRIYAFGGFVLQGVGGIITLVSVAWAVIALRRARFPTGKGGQGVVEVDERQITYLSPVDGGMASIDLLVQVEIETNSASAFAPDLHWVFHSDGMPLLRIPGNAAGIDALFDVLSALPGADFGKAAEAASSTRNAKFVIWQKDRRKLH</sequence>
<dbReference type="eggNOG" id="ENOG5032SC7">
    <property type="taxonomic scope" value="Bacteria"/>
</dbReference>
<proteinExistence type="predicted"/>
<reference evidence="2 3" key="1">
    <citation type="submission" date="2013-04" db="EMBL/GenBank/DDBJ databases">
        <title>Shimia sp. 22II-S11-Z10 Genome Sequencing.</title>
        <authorList>
            <person name="Lai Q."/>
            <person name="Li G."/>
            <person name="Shao Z."/>
        </authorList>
    </citation>
    <scope>NUCLEOTIDE SEQUENCE [LARGE SCALE GENOMIC DNA]</scope>
    <source>
        <strain evidence="3">22II-S11-Z10</strain>
    </source>
</reference>
<gene>
    <name evidence="2" type="ORF">ATO10_15385</name>
</gene>
<feature type="transmembrane region" description="Helical" evidence="1">
    <location>
        <begin position="38"/>
        <end position="58"/>
    </location>
</feature>
<evidence type="ECO:0000256" key="1">
    <source>
        <dbReference type="SAM" id="Phobius"/>
    </source>
</evidence>
<feature type="transmembrane region" description="Helical" evidence="1">
    <location>
        <begin position="12"/>
        <end position="32"/>
    </location>
</feature>
<keyword evidence="1" id="KW-1133">Transmembrane helix</keyword>
<evidence type="ECO:0000313" key="3">
    <source>
        <dbReference type="Proteomes" id="UP000024836"/>
    </source>
</evidence>
<protein>
    <submittedName>
        <fullName evidence="2">Uncharacterized protein</fullName>
    </submittedName>
</protein>
<dbReference type="AlphaFoldDB" id="A0A058ZGV4"/>
<dbReference type="STRING" id="1461693.ATO10_15385"/>
<keyword evidence="1" id="KW-0812">Transmembrane</keyword>